<dbReference type="Gene3D" id="1.50.10.10">
    <property type="match status" value="1"/>
</dbReference>
<organism evidence="2 3">
    <name type="scientific">Somion occarium</name>
    <dbReference type="NCBI Taxonomy" id="3059160"/>
    <lineage>
        <taxon>Eukaryota</taxon>
        <taxon>Fungi</taxon>
        <taxon>Dikarya</taxon>
        <taxon>Basidiomycota</taxon>
        <taxon>Agaricomycotina</taxon>
        <taxon>Agaricomycetes</taxon>
        <taxon>Polyporales</taxon>
        <taxon>Cerrenaceae</taxon>
        <taxon>Somion</taxon>
    </lineage>
</organism>
<sequence length="456" mass="49561">MLEHIRYKRTQFRSIRDVKYLFIHPQNDATVGVAGPIIVDGAKRDRAVWPGDMGVAVPTQFVSTNDLIPARNALSTMFAEIDPRTGALPESGPPLSQTGSDTYHAWTLIGTYNYYLYSGDIAWIQNVWANYTKAVAFLERKVDSSGLMNVTGLRDWARQGGGGHNAEGNALLYRVLVTGAELATSVNSTSLASAWARNATALKSKYNEVFWLSSEGMYRDNETTTLCPQDANSMAVLFNLTTSASQASSISSGLMKNWNELGAVAPELPDTISPFIGSLELQAHFASGNDDRAMDLLRREWGYMLYTNLSVQSTLLEGFTANGSLNYRSYRGYNYDPAYTSHAHGWSSGPTSALTFYVLGLTVTSTQGQTWSFDPHTSGLNAAQGGFETPLGWFGANWVLSDNGGMFSAKLDVPSGTTGLIRSPVNGTTLVDGKRAKKDLEGFVHLQGGKHIIQVG</sequence>
<dbReference type="Pfam" id="PF17389">
    <property type="entry name" value="Bac_rhamnosid6H"/>
    <property type="match status" value="1"/>
</dbReference>
<dbReference type="PANTHER" id="PTHR34987:SF6">
    <property type="entry name" value="ALPHA-L-RHAMNOSIDASE SIX-HAIRPIN GLYCOSIDASE DOMAIN-CONTAINING PROTEIN"/>
    <property type="match status" value="1"/>
</dbReference>
<name>A0ABP1CPU4_9APHY</name>
<accession>A0ABP1CPU4</accession>
<evidence type="ECO:0000313" key="3">
    <source>
        <dbReference type="Proteomes" id="UP001497453"/>
    </source>
</evidence>
<protein>
    <recommendedName>
        <fullName evidence="1">Alpha-L-rhamnosidase six-hairpin glycosidase domain-containing protein</fullName>
    </recommendedName>
</protein>
<gene>
    <name evidence="2" type="ORF">GFSPODELE1_LOCUS1813</name>
</gene>
<dbReference type="InterPro" id="IPR035396">
    <property type="entry name" value="Bac_rhamnosid6H"/>
</dbReference>
<dbReference type="Proteomes" id="UP001497453">
    <property type="component" value="Chromosome 10"/>
</dbReference>
<dbReference type="Gene3D" id="2.60.420.10">
    <property type="entry name" value="Maltose phosphorylase, domain 3"/>
    <property type="match status" value="1"/>
</dbReference>
<keyword evidence="3" id="KW-1185">Reference proteome</keyword>
<dbReference type="SUPFAM" id="SSF48208">
    <property type="entry name" value="Six-hairpin glycosidases"/>
    <property type="match status" value="1"/>
</dbReference>
<reference evidence="3" key="1">
    <citation type="submission" date="2024-04" db="EMBL/GenBank/DDBJ databases">
        <authorList>
            <person name="Shaw F."/>
            <person name="Minotto A."/>
        </authorList>
    </citation>
    <scope>NUCLEOTIDE SEQUENCE [LARGE SCALE GENOMIC DNA]</scope>
</reference>
<evidence type="ECO:0000313" key="2">
    <source>
        <dbReference type="EMBL" id="CAL1697713.1"/>
    </source>
</evidence>
<proteinExistence type="predicted"/>
<dbReference type="PANTHER" id="PTHR34987">
    <property type="entry name" value="C, PUTATIVE (AFU_ORTHOLOGUE AFUA_3G02880)-RELATED"/>
    <property type="match status" value="1"/>
</dbReference>
<dbReference type="InterPro" id="IPR012341">
    <property type="entry name" value="6hp_glycosidase-like_sf"/>
</dbReference>
<dbReference type="EMBL" id="OZ037953">
    <property type="protein sequence ID" value="CAL1697713.1"/>
    <property type="molecule type" value="Genomic_DNA"/>
</dbReference>
<feature type="domain" description="Alpha-L-rhamnosidase six-hairpin glycosidase" evidence="1">
    <location>
        <begin position="37"/>
        <end position="259"/>
    </location>
</feature>
<dbReference type="InterPro" id="IPR008928">
    <property type="entry name" value="6-hairpin_glycosidase_sf"/>
</dbReference>
<evidence type="ECO:0000259" key="1">
    <source>
        <dbReference type="Pfam" id="PF17389"/>
    </source>
</evidence>